<dbReference type="Proteomes" id="UP000292886">
    <property type="component" value="Chromosome"/>
</dbReference>
<evidence type="ECO:0000256" key="1">
    <source>
        <dbReference type="SAM" id="Phobius"/>
    </source>
</evidence>
<evidence type="ECO:0000313" key="3">
    <source>
        <dbReference type="Proteomes" id="UP000292886"/>
    </source>
</evidence>
<proteinExistence type="predicted"/>
<keyword evidence="3" id="KW-1185">Reference proteome</keyword>
<sequence>MLITSLMTGLIAGVLLANQIPINSHLQKSVVSPFKTVIIAYSVGVVFLIFLLSIAGQNLFVSSTVFSHQPLWLWTGGLLGAVYQTTNVVVFRKIGAVQTVVLPVFGQVLVSTAIDTFGWFNSPVVKLTGIHLIGLFILIAGLIIAVGVSKQSEFEKTTVAKILDGDGTLTAERRGVWQVTLYRIASIFGGVSFGLQQAVNGKMGAAVGSPLQASLISYGISAIGLIVVVLIVERSVLPSKETFKLSKISPWTFLGGVFGSLAVVANISNVPHIGAGRNILLVIIGQFVSALVIQYFGLWSSIKKRVMVPQYMGVAMMALGVFFLKF</sequence>
<keyword evidence="1" id="KW-0812">Transmembrane</keyword>
<feature type="transmembrane region" description="Helical" evidence="1">
    <location>
        <begin position="100"/>
        <end position="121"/>
    </location>
</feature>
<dbReference type="InterPro" id="IPR006750">
    <property type="entry name" value="YdcZ"/>
</dbReference>
<feature type="transmembrane region" description="Helical" evidence="1">
    <location>
        <begin position="211"/>
        <end position="232"/>
    </location>
</feature>
<name>A0A4P6YTS2_9LACO</name>
<gene>
    <name evidence="2" type="ORF">EQG49_06335</name>
</gene>
<protein>
    <submittedName>
        <fullName evidence="2">DMT family transporter</fullName>
    </submittedName>
</protein>
<dbReference type="GO" id="GO:0005886">
    <property type="term" value="C:plasma membrane"/>
    <property type="evidence" value="ECO:0007669"/>
    <property type="project" value="TreeGrafter"/>
</dbReference>
<feature type="transmembrane region" description="Helical" evidence="1">
    <location>
        <begin position="71"/>
        <end position="91"/>
    </location>
</feature>
<keyword evidence="1" id="KW-0472">Membrane</keyword>
<accession>A0A4P6YTS2</accession>
<dbReference type="Pfam" id="PF04657">
    <property type="entry name" value="DMT_YdcZ"/>
    <property type="match status" value="2"/>
</dbReference>
<dbReference type="PANTHER" id="PTHR34821">
    <property type="entry name" value="INNER MEMBRANE PROTEIN YDCZ"/>
    <property type="match status" value="1"/>
</dbReference>
<reference evidence="3" key="1">
    <citation type="submission" date="2019-03" db="EMBL/GenBank/DDBJ databases">
        <title>Weissella sp. 26KH-42 Genome sequencing.</title>
        <authorList>
            <person name="Heo J."/>
            <person name="Kim S.-J."/>
            <person name="Kim J.-S."/>
            <person name="Hong S.-B."/>
            <person name="Kwon S.-W."/>
        </authorList>
    </citation>
    <scope>NUCLEOTIDE SEQUENCE [LARGE SCALE GENOMIC DNA]</scope>
    <source>
        <strain evidence="3">26KH-42</strain>
    </source>
</reference>
<organism evidence="2 3">
    <name type="scientific">Periweissella cryptocerci</name>
    <dbReference type="NCBI Taxonomy" id="2506420"/>
    <lineage>
        <taxon>Bacteria</taxon>
        <taxon>Bacillati</taxon>
        <taxon>Bacillota</taxon>
        <taxon>Bacilli</taxon>
        <taxon>Lactobacillales</taxon>
        <taxon>Lactobacillaceae</taxon>
        <taxon>Periweissella</taxon>
    </lineage>
</organism>
<feature type="transmembrane region" description="Helical" evidence="1">
    <location>
        <begin position="6"/>
        <end position="26"/>
    </location>
</feature>
<feature type="transmembrane region" description="Helical" evidence="1">
    <location>
        <begin position="253"/>
        <end position="273"/>
    </location>
</feature>
<dbReference type="PANTHER" id="PTHR34821:SF2">
    <property type="entry name" value="INNER MEMBRANE PROTEIN YDCZ"/>
    <property type="match status" value="1"/>
</dbReference>
<feature type="transmembrane region" description="Helical" evidence="1">
    <location>
        <begin position="38"/>
        <end position="59"/>
    </location>
</feature>
<keyword evidence="1" id="KW-1133">Transmembrane helix</keyword>
<feature type="transmembrane region" description="Helical" evidence="1">
    <location>
        <begin position="127"/>
        <end position="148"/>
    </location>
</feature>
<dbReference type="KEGG" id="wei:EQG49_06335"/>
<feature type="transmembrane region" description="Helical" evidence="1">
    <location>
        <begin position="279"/>
        <end position="299"/>
    </location>
</feature>
<dbReference type="RefSeq" id="WP_133363178.1">
    <property type="nucleotide sequence ID" value="NZ_CP037940.1"/>
</dbReference>
<dbReference type="AlphaFoldDB" id="A0A4P6YTS2"/>
<dbReference type="OrthoDB" id="7864805at2"/>
<feature type="transmembrane region" description="Helical" evidence="1">
    <location>
        <begin position="306"/>
        <end position="324"/>
    </location>
</feature>
<dbReference type="EMBL" id="CP037940">
    <property type="protein sequence ID" value="QBO36100.1"/>
    <property type="molecule type" value="Genomic_DNA"/>
</dbReference>
<evidence type="ECO:0000313" key="2">
    <source>
        <dbReference type="EMBL" id="QBO36100.1"/>
    </source>
</evidence>